<evidence type="ECO:0000256" key="1">
    <source>
        <dbReference type="ARBA" id="ARBA00000085"/>
    </source>
</evidence>
<evidence type="ECO:0000256" key="5">
    <source>
        <dbReference type="ARBA" id="ARBA00022679"/>
    </source>
</evidence>
<evidence type="ECO:0000256" key="7">
    <source>
        <dbReference type="ARBA" id="ARBA00023012"/>
    </source>
</evidence>
<dbReference type="NCBIfam" id="TIGR00229">
    <property type="entry name" value="sensory_box"/>
    <property type="match status" value="1"/>
</dbReference>
<feature type="transmembrane region" description="Helical" evidence="8">
    <location>
        <begin position="51"/>
        <end position="72"/>
    </location>
</feature>
<proteinExistence type="predicted"/>
<dbReference type="InterPro" id="IPR013767">
    <property type="entry name" value="PAS_fold"/>
</dbReference>
<protein>
    <recommendedName>
        <fullName evidence="3">histidine kinase</fullName>
        <ecNumber evidence="3">2.7.13.3</ecNumber>
    </recommendedName>
</protein>
<dbReference type="EC" id="2.7.13.3" evidence="3"/>
<dbReference type="PROSITE" id="PS50109">
    <property type="entry name" value="HIS_KIN"/>
    <property type="match status" value="1"/>
</dbReference>
<feature type="transmembrane region" description="Helical" evidence="8">
    <location>
        <begin position="153"/>
        <end position="178"/>
    </location>
</feature>
<dbReference type="Gene3D" id="3.30.450.20">
    <property type="entry name" value="PAS domain"/>
    <property type="match status" value="1"/>
</dbReference>
<dbReference type="InterPro" id="IPR003661">
    <property type="entry name" value="HisK_dim/P_dom"/>
</dbReference>
<dbReference type="CDD" id="cd00082">
    <property type="entry name" value="HisKA"/>
    <property type="match status" value="1"/>
</dbReference>
<dbReference type="PRINTS" id="PR00344">
    <property type="entry name" value="BCTRLSENSOR"/>
</dbReference>
<feature type="transmembrane region" description="Helical" evidence="8">
    <location>
        <begin position="15"/>
        <end position="39"/>
    </location>
</feature>
<dbReference type="GO" id="GO:0005524">
    <property type="term" value="F:ATP binding"/>
    <property type="evidence" value="ECO:0007669"/>
    <property type="project" value="UniProtKB-KW"/>
</dbReference>
<comment type="caution">
    <text evidence="11">The sequence shown here is derived from an EMBL/GenBank/DDBJ whole genome shotgun (WGS) entry which is preliminary data.</text>
</comment>
<dbReference type="InterPro" id="IPR035965">
    <property type="entry name" value="PAS-like_dom_sf"/>
</dbReference>
<dbReference type="InterPro" id="IPR036097">
    <property type="entry name" value="HisK_dim/P_sf"/>
</dbReference>
<keyword evidence="6" id="KW-0418">Kinase</keyword>
<keyword evidence="7" id="KW-0902">Two-component regulatory system</keyword>
<dbReference type="InterPro" id="IPR000014">
    <property type="entry name" value="PAS"/>
</dbReference>
<dbReference type="InterPro" id="IPR050736">
    <property type="entry name" value="Sensor_HK_Regulatory"/>
</dbReference>
<evidence type="ECO:0000256" key="8">
    <source>
        <dbReference type="SAM" id="Phobius"/>
    </source>
</evidence>
<dbReference type="CDD" id="cd00075">
    <property type="entry name" value="HATPase"/>
    <property type="match status" value="1"/>
</dbReference>
<dbReference type="CDD" id="cd00130">
    <property type="entry name" value="PAS"/>
    <property type="match status" value="1"/>
</dbReference>
<dbReference type="InterPro" id="IPR005467">
    <property type="entry name" value="His_kinase_dom"/>
</dbReference>
<reference evidence="12" key="1">
    <citation type="journal article" date="2019" name="Int. J. Syst. Evol. Microbiol.">
        <title>The Global Catalogue of Microorganisms (GCM) 10K type strain sequencing project: providing services to taxonomists for standard genome sequencing and annotation.</title>
        <authorList>
            <consortium name="The Broad Institute Genomics Platform"/>
            <consortium name="The Broad Institute Genome Sequencing Center for Infectious Disease"/>
            <person name="Wu L."/>
            <person name="Ma J."/>
        </authorList>
    </citation>
    <scope>NUCLEOTIDE SEQUENCE [LARGE SCALE GENOMIC DNA]</scope>
    <source>
        <strain evidence="12">CGMCC 4.7317</strain>
    </source>
</reference>
<dbReference type="SUPFAM" id="SSF47384">
    <property type="entry name" value="Homodimeric domain of signal transducing histidine kinase"/>
    <property type="match status" value="1"/>
</dbReference>
<dbReference type="InterPro" id="IPR003594">
    <property type="entry name" value="HATPase_dom"/>
</dbReference>
<dbReference type="RefSeq" id="WP_386764662.1">
    <property type="nucleotide sequence ID" value="NZ_JBHSTI010000008.1"/>
</dbReference>
<dbReference type="PANTHER" id="PTHR43711:SF1">
    <property type="entry name" value="HISTIDINE KINASE 1"/>
    <property type="match status" value="1"/>
</dbReference>
<dbReference type="InterPro" id="IPR004358">
    <property type="entry name" value="Sig_transdc_His_kin-like_C"/>
</dbReference>
<sequence length="749" mass="77888">MSNTTALGRRLDVPAVVGAVCIAGAVSLGLAALVIPALAEPTGFSDVHAPLAIMAFALAAAVSEIVSVPLMHGGGKEDLTFFEIVTVAGILVLDPAWAVVAPLVGLALVQLALRIPAKKVAFNLGSYATSTVAAVTTYLAITGGADRFSFRGVVALVVAMTVFTIVNTLLLATVLKAAEGISFRAFTADVWGLSVLMTIGSIGVGAVAVAIVPVSVWLLPFTLLPAMALWYAYRSTSQRAEERERNRWLVTLSGILTAERPVPELLADASDAIRAAFGAGAVQVLLPADDDLTSTFPASEGVVPVPVSRLPDGWGSAVSVGLELGDGRRGALLLGDTPGAKHPWALKATDEAVLTTVAASLCSAVRSAERHAALVEETSKLKAVVENASDGIAVLTGTGRVRLWSPALARITGVTESVAMGPMADAPTALTSVIATAVVDGIVMGQGQAEAEPRPFTITRPDGETRDIAVAVVRARANADGEPVAILTVHDVTSQARADRLKSDFVATISHELRTPITPIKGYAQLLLARGDAMTPEKRRSAYELIADRADHLGRLVEDLLMASRASGTLGSKLATAPQGHDLRTIVSAATQSFPAIASRLVVEQPETAVPVWCDSVRSVQILSNLLSNAMKYSPEGTPITVRVPESEFGDTHAVVTVTDQGCGLVAGDVERVFERFYRVEDSMTMRTSGSGLGLYIARELAIAMGGSLTVISQPGQGATFTVRLPRTEATAMAAAPASAPSVPFARTA</sequence>
<dbReference type="Pfam" id="PF00512">
    <property type="entry name" value="HisKA"/>
    <property type="match status" value="1"/>
</dbReference>
<feature type="transmembrane region" description="Helical" evidence="8">
    <location>
        <begin position="84"/>
        <end position="109"/>
    </location>
</feature>
<accession>A0ABW1SZZ3</accession>
<dbReference type="Gene3D" id="3.30.565.10">
    <property type="entry name" value="Histidine kinase-like ATPase, C-terminal domain"/>
    <property type="match status" value="1"/>
</dbReference>
<dbReference type="SMART" id="SM00387">
    <property type="entry name" value="HATPase_c"/>
    <property type="match status" value="1"/>
</dbReference>
<dbReference type="SUPFAM" id="SSF55785">
    <property type="entry name" value="PYP-like sensor domain (PAS domain)"/>
    <property type="match status" value="1"/>
</dbReference>
<keyword evidence="12" id="KW-1185">Reference proteome</keyword>
<evidence type="ECO:0000259" key="10">
    <source>
        <dbReference type="PROSITE" id="PS50112"/>
    </source>
</evidence>
<dbReference type="SUPFAM" id="SSF55874">
    <property type="entry name" value="ATPase domain of HSP90 chaperone/DNA topoisomerase II/histidine kinase"/>
    <property type="match status" value="1"/>
</dbReference>
<keyword evidence="8" id="KW-0472">Membrane</keyword>
<dbReference type="PANTHER" id="PTHR43711">
    <property type="entry name" value="TWO-COMPONENT HISTIDINE KINASE"/>
    <property type="match status" value="1"/>
</dbReference>
<evidence type="ECO:0000259" key="9">
    <source>
        <dbReference type="PROSITE" id="PS50109"/>
    </source>
</evidence>
<keyword evidence="11" id="KW-0067">ATP-binding</keyword>
<organism evidence="11 12">
    <name type="scientific">Longivirga aurantiaca</name>
    <dbReference type="NCBI Taxonomy" id="1837743"/>
    <lineage>
        <taxon>Bacteria</taxon>
        <taxon>Bacillati</taxon>
        <taxon>Actinomycetota</taxon>
        <taxon>Actinomycetes</taxon>
        <taxon>Sporichthyales</taxon>
        <taxon>Sporichthyaceae</taxon>
        <taxon>Longivirga</taxon>
    </lineage>
</organism>
<evidence type="ECO:0000256" key="2">
    <source>
        <dbReference type="ARBA" id="ARBA00004236"/>
    </source>
</evidence>
<evidence type="ECO:0000313" key="12">
    <source>
        <dbReference type="Proteomes" id="UP001596138"/>
    </source>
</evidence>
<keyword evidence="8" id="KW-0812">Transmembrane</keyword>
<evidence type="ECO:0000313" key="11">
    <source>
        <dbReference type="EMBL" id="MFC6237400.1"/>
    </source>
</evidence>
<evidence type="ECO:0000256" key="6">
    <source>
        <dbReference type="ARBA" id="ARBA00022777"/>
    </source>
</evidence>
<keyword evidence="4" id="KW-0597">Phosphoprotein</keyword>
<dbReference type="Proteomes" id="UP001596138">
    <property type="component" value="Unassembled WGS sequence"/>
</dbReference>
<dbReference type="Pfam" id="PF02518">
    <property type="entry name" value="HATPase_c"/>
    <property type="match status" value="1"/>
</dbReference>
<feature type="transmembrane region" description="Helical" evidence="8">
    <location>
        <begin position="190"/>
        <end position="211"/>
    </location>
</feature>
<comment type="subcellular location">
    <subcellularLocation>
        <location evidence="2">Cell membrane</location>
    </subcellularLocation>
</comment>
<keyword evidence="5" id="KW-0808">Transferase</keyword>
<dbReference type="EMBL" id="JBHSTI010000008">
    <property type="protein sequence ID" value="MFC6237400.1"/>
    <property type="molecule type" value="Genomic_DNA"/>
</dbReference>
<keyword evidence="8" id="KW-1133">Transmembrane helix</keyword>
<dbReference type="Pfam" id="PF00989">
    <property type="entry name" value="PAS"/>
    <property type="match status" value="1"/>
</dbReference>
<dbReference type="Gene3D" id="1.10.287.130">
    <property type="match status" value="1"/>
</dbReference>
<feature type="domain" description="Histidine kinase" evidence="9">
    <location>
        <begin position="508"/>
        <end position="729"/>
    </location>
</feature>
<dbReference type="SMART" id="SM00388">
    <property type="entry name" value="HisKA"/>
    <property type="match status" value="1"/>
</dbReference>
<feature type="domain" description="PAS" evidence="10">
    <location>
        <begin position="377"/>
        <end position="421"/>
    </location>
</feature>
<evidence type="ECO:0000256" key="4">
    <source>
        <dbReference type="ARBA" id="ARBA00022553"/>
    </source>
</evidence>
<keyword evidence="11" id="KW-0547">Nucleotide-binding</keyword>
<dbReference type="InterPro" id="IPR036890">
    <property type="entry name" value="HATPase_C_sf"/>
</dbReference>
<dbReference type="PROSITE" id="PS50112">
    <property type="entry name" value="PAS"/>
    <property type="match status" value="1"/>
</dbReference>
<name>A0ABW1SZZ3_9ACTN</name>
<gene>
    <name evidence="11" type="ORF">ACFQGU_05895</name>
</gene>
<comment type="catalytic activity">
    <reaction evidence="1">
        <text>ATP + protein L-histidine = ADP + protein N-phospho-L-histidine.</text>
        <dbReference type="EC" id="2.7.13.3"/>
    </reaction>
</comment>
<evidence type="ECO:0000256" key="3">
    <source>
        <dbReference type="ARBA" id="ARBA00012438"/>
    </source>
</evidence>
<feature type="transmembrane region" description="Helical" evidence="8">
    <location>
        <begin position="121"/>
        <end position="141"/>
    </location>
</feature>